<feature type="transmembrane region" description="Helical" evidence="6">
    <location>
        <begin position="447"/>
        <end position="468"/>
    </location>
</feature>
<evidence type="ECO:0000313" key="8">
    <source>
        <dbReference type="Proteomes" id="UP000076874"/>
    </source>
</evidence>
<dbReference type="PANTHER" id="PTHR43791">
    <property type="entry name" value="PERMEASE-RELATED"/>
    <property type="match status" value="1"/>
</dbReference>
<evidence type="ECO:0000256" key="5">
    <source>
        <dbReference type="ARBA" id="ARBA00023136"/>
    </source>
</evidence>
<reference evidence="7 8" key="1">
    <citation type="journal article" date="2016" name="Genome Biol. Evol.">
        <title>Divergent and convergent evolution of fungal pathogenicity.</title>
        <authorList>
            <person name="Shang Y."/>
            <person name="Xiao G."/>
            <person name="Zheng P."/>
            <person name="Cen K."/>
            <person name="Zhan S."/>
            <person name="Wang C."/>
        </authorList>
    </citation>
    <scope>NUCLEOTIDE SEQUENCE [LARGE SCALE GENOMIC DNA]</scope>
    <source>
        <strain evidence="7 8">RCEF 264</strain>
    </source>
</reference>
<feature type="transmembrane region" description="Helical" evidence="6">
    <location>
        <begin position="160"/>
        <end position="180"/>
    </location>
</feature>
<name>A0A162LC81_9HYPO</name>
<dbReference type="GO" id="GO:0016020">
    <property type="term" value="C:membrane"/>
    <property type="evidence" value="ECO:0007669"/>
    <property type="project" value="UniProtKB-SubCell"/>
</dbReference>
<dbReference type="Proteomes" id="UP000076874">
    <property type="component" value="Unassembled WGS sequence"/>
</dbReference>
<evidence type="ECO:0000256" key="4">
    <source>
        <dbReference type="ARBA" id="ARBA00022989"/>
    </source>
</evidence>
<gene>
    <name evidence="7" type="ORF">SPI_00719</name>
</gene>
<protein>
    <submittedName>
        <fullName evidence="7">Major facilitator superfamily domain, general substrate transporter</fullName>
    </submittedName>
</protein>
<comment type="caution">
    <text evidence="7">The sequence shown here is derived from an EMBL/GenBank/DDBJ whole genome shotgun (WGS) entry which is preliminary data.</text>
</comment>
<dbReference type="OrthoDB" id="6730379at2759"/>
<dbReference type="InterPro" id="IPR036259">
    <property type="entry name" value="MFS_trans_sf"/>
</dbReference>
<organism evidence="7 8">
    <name type="scientific">Niveomyces insectorum RCEF 264</name>
    <dbReference type="NCBI Taxonomy" id="1081102"/>
    <lineage>
        <taxon>Eukaryota</taxon>
        <taxon>Fungi</taxon>
        <taxon>Dikarya</taxon>
        <taxon>Ascomycota</taxon>
        <taxon>Pezizomycotina</taxon>
        <taxon>Sordariomycetes</taxon>
        <taxon>Hypocreomycetidae</taxon>
        <taxon>Hypocreales</taxon>
        <taxon>Cordycipitaceae</taxon>
        <taxon>Niveomyces</taxon>
    </lineage>
</organism>
<feature type="transmembrane region" description="Helical" evidence="6">
    <location>
        <begin position="192"/>
        <end position="213"/>
    </location>
</feature>
<evidence type="ECO:0000256" key="2">
    <source>
        <dbReference type="ARBA" id="ARBA00022448"/>
    </source>
</evidence>
<proteinExistence type="predicted"/>
<feature type="transmembrane region" description="Helical" evidence="6">
    <location>
        <begin position="130"/>
        <end position="148"/>
    </location>
</feature>
<keyword evidence="3 6" id="KW-0812">Transmembrane</keyword>
<feature type="transmembrane region" description="Helical" evidence="6">
    <location>
        <begin position="381"/>
        <end position="403"/>
    </location>
</feature>
<dbReference type="AlphaFoldDB" id="A0A162LC81"/>
<feature type="transmembrane region" description="Helical" evidence="6">
    <location>
        <begin position="219"/>
        <end position="242"/>
    </location>
</feature>
<keyword evidence="8" id="KW-1185">Reference proteome</keyword>
<feature type="transmembrane region" description="Helical" evidence="6">
    <location>
        <begin position="61"/>
        <end position="80"/>
    </location>
</feature>
<evidence type="ECO:0000256" key="6">
    <source>
        <dbReference type="SAM" id="Phobius"/>
    </source>
</evidence>
<dbReference type="GO" id="GO:0022857">
    <property type="term" value="F:transmembrane transporter activity"/>
    <property type="evidence" value="ECO:0007669"/>
    <property type="project" value="InterPro"/>
</dbReference>
<dbReference type="Pfam" id="PF07690">
    <property type="entry name" value="MFS_1"/>
    <property type="match status" value="1"/>
</dbReference>
<sequence length="509" mass="56513">MTPETIEKAGIAAEPDVQSMKAGTTDDSGHGDIALRLAQELDAGYELSPALERRVLRKIDFILLPLISCTATLSFLDKVSNNYANNYGLSAALGMHNTQFAWSASIFYFAFLVAQPIVSYLNQRLPLGKVVAANCVLWGLMILGQGFVKNYAGFVVLRFFQGLFEAFVLPAFHLICSMWWTREEQSLRTAFWFNSVAGILGGLFAYAIGQWHVQPGFQLYQYIYVVYGSFSAGWGIMLYFALPDSPVSAWFLTHDEKLAAVARIRRNQTGMLDRDFKREQVVEALLDPKTWFYFLFTFISNVVNGGLNAFSTLIIKGFGFGTLETNLLSMPWGFVATVANIIVGLFISYTTGKRLFYMSVVIWIPMVGTVLQFALHGPRGALLAGYYLTGAYNAPYVMMLALVSSNTGGTTKKMVTSAIVWAAYCAGNIAGPFFFPSQDAPHYRMGTGTILGSFVLQSLMALGFRPYLTYLNKQKERQEQGAPAPEEITATHAFADLTDKENPSFRYTY</sequence>
<keyword evidence="4 6" id="KW-1133">Transmembrane helix</keyword>
<accession>A0A162LC81</accession>
<comment type="subcellular location">
    <subcellularLocation>
        <location evidence="1">Membrane</location>
        <topology evidence="1">Multi-pass membrane protein</topology>
    </subcellularLocation>
</comment>
<keyword evidence="5 6" id="KW-0472">Membrane</keyword>
<feature type="transmembrane region" description="Helical" evidence="6">
    <location>
        <begin position="355"/>
        <end position="375"/>
    </location>
</feature>
<dbReference type="SUPFAM" id="SSF103473">
    <property type="entry name" value="MFS general substrate transporter"/>
    <property type="match status" value="1"/>
</dbReference>
<feature type="transmembrane region" description="Helical" evidence="6">
    <location>
        <begin position="327"/>
        <end position="348"/>
    </location>
</feature>
<evidence type="ECO:0000256" key="3">
    <source>
        <dbReference type="ARBA" id="ARBA00022692"/>
    </source>
</evidence>
<feature type="transmembrane region" description="Helical" evidence="6">
    <location>
        <begin position="291"/>
        <end position="315"/>
    </location>
</feature>
<evidence type="ECO:0000256" key="1">
    <source>
        <dbReference type="ARBA" id="ARBA00004141"/>
    </source>
</evidence>
<feature type="transmembrane region" description="Helical" evidence="6">
    <location>
        <begin position="100"/>
        <end position="118"/>
    </location>
</feature>
<dbReference type="PANTHER" id="PTHR43791:SF97">
    <property type="entry name" value="ALLANTOATE TRANSPORTER, PUTATIVE (AFU_ORTHOLOGUE AFUA_1G14700)-RELATED"/>
    <property type="match status" value="1"/>
</dbReference>
<dbReference type="InterPro" id="IPR011701">
    <property type="entry name" value="MFS"/>
</dbReference>
<dbReference type="EMBL" id="AZHD01000001">
    <property type="protein sequence ID" value="OAA68524.1"/>
    <property type="molecule type" value="Genomic_DNA"/>
</dbReference>
<dbReference type="Gene3D" id="1.20.1250.20">
    <property type="entry name" value="MFS general substrate transporter like domains"/>
    <property type="match status" value="1"/>
</dbReference>
<keyword evidence="2" id="KW-0813">Transport</keyword>
<evidence type="ECO:0000313" key="7">
    <source>
        <dbReference type="EMBL" id="OAA68524.1"/>
    </source>
</evidence>
<feature type="transmembrane region" description="Helical" evidence="6">
    <location>
        <begin position="415"/>
        <end position="435"/>
    </location>
</feature>